<name>A0ACC5T5X0_ENSAD</name>
<keyword evidence="1" id="KW-0238">DNA-binding</keyword>
<accession>A0ACC5T5X0</accession>
<reference evidence="1" key="1">
    <citation type="submission" date="2021-03" db="EMBL/GenBank/DDBJ databases">
        <title>Genomic Encyclopedia of Type Strains, Phase IV (KMG-IV): sequencing the most valuable type-strain genomes for metagenomic binning, comparative biology and taxonomic classification.</title>
        <authorList>
            <person name="Goeker M."/>
        </authorList>
    </citation>
    <scope>NUCLEOTIDE SEQUENCE</scope>
    <source>
        <strain evidence="1">DSM 18131</strain>
    </source>
</reference>
<gene>
    <name evidence="1" type="ORF">J2Z19_006069</name>
</gene>
<sequence>MSLLTDDPIMNAPNKQQEKDRATRNRLSSVATAIHLLKAFTESEVEIGVSALAKRLKVAKSTVHRLAQTLVAEGLLEQNPQTERYRLGVGLFALGTLVRRRMDLPNEARPHLFDLRKLTGETIILGIPSDGEVMHIYDLESPQALAMKSELGARKPAYCSAVGRAIFAFAPPSVVDDILSGPLKRRTPKSVTDPERLRAIFAEVRERGFAFEDEENEPGIRGIAAPVRDSTGAVIGAVGIAGPLQRLTMETLESFSQPLLAAVATISSRLGYTAAYHHDLGS</sequence>
<comment type="caution">
    <text evidence="1">The sequence shown here is derived from an EMBL/GenBank/DDBJ whole genome shotgun (WGS) entry which is preliminary data.</text>
</comment>
<keyword evidence="2" id="KW-1185">Reference proteome</keyword>
<organism evidence="1 2">
    <name type="scientific">Ensifer adhaerens</name>
    <name type="common">Sinorhizobium morelense</name>
    <dbReference type="NCBI Taxonomy" id="106592"/>
    <lineage>
        <taxon>Bacteria</taxon>
        <taxon>Pseudomonadati</taxon>
        <taxon>Pseudomonadota</taxon>
        <taxon>Alphaproteobacteria</taxon>
        <taxon>Hyphomicrobiales</taxon>
        <taxon>Rhizobiaceae</taxon>
        <taxon>Sinorhizobium/Ensifer group</taxon>
        <taxon>Ensifer</taxon>
    </lineage>
</organism>
<dbReference type="EMBL" id="JAGGJR010000016">
    <property type="protein sequence ID" value="MBP1876319.1"/>
    <property type="molecule type" value="Genomic_DNA"/>
</dbReference>
<dbReference type="Proteomes" id="UP000823773">
    <property type="component" value="Unassembled WGS sequence"/>
</dbReference>
<protein>
    <submittedName>
        <fullName evidence="1">DNA-binding IclR family transcriptional regulator</fullName>
    </submittedName>
</protein>
<proteinExistence type="predicted"/>
<evidence type="ECO:0000313" key="1">
    <source>
        <dbReference type="EMBL" id="MBP1876319.1"/>
    </source>
</evidence>
<evidence type="ECO:0000313" key="2">
    <source>
        <dbReference type="Proteomes" id="UP000823773"/>
    </source>
</evidence>